<gene>
    <name evidence="1" type="ORF">KK083_08650</name>
</gene>
<keyword evidence="2" id="KW-1185">Reference proteome</keyword>
<evidence type="ECO:0000313" key="2">
    <source>
        <dbReference type="Proteomes" id="UP001319200"/>
    </source>
</evidence>
<dbReference type="Proteomes" id="UP001319200">
    <property type="component" value="Unassembled WGS sequence"/>
</dbReference>
<comment type="caution">
    <text evidence="1">The sequence shown here is derived from an EMBL/GenBank/DDBJ whole genome shotgun (WGS) entry which is preliminary data.</text>
</comment>
<organism evidence="1 2">
    <name type="scientific">Chryseosolibacter histidini</name>
    <dbReference type="NCBI Taxonomy" id="2782349"/>
    <lineage>
        <taxon>Bacteria</taxon>
        <taxon>Pseudomonadati</taxon>
        <taxon>Bacteroidota</taxon>
        <taxon>Cytophagia</taxon>
        <taxon>Cytophagales</taxon>
        <taxon>Chryseotaleaceae</taxon>
        <taxon>Chryseosolibacter</taxon>
    </lineage>
</organism>
<protein>
    <submittedName>
        <fullName evidence="1">Uncharacterized protein</fullName>
    </submittedName>
</protein>
<dbReference type="RefSeq" id="WP_254162524.1">
    <property type="nucleotide sequence ID" value="NZ_JAHESF010000006.1"/>
</dbReference>
<reference evidence="1 2" key="1">
    <citation type="submission" date="2021-05" db="EMBL/GenBank/DDBJ databases">
        <title>A Polyphasic approach of four new species of the genus Ohtaekwangia: Ohtaekwangia histidinii sp. nov., Ohtaekwangia cretensis sp. nov., Ohtaekwangia indiensis sp. nov., Ohtaekwangia reichenbachii sp. nov. from diverse environment.</title>
        <authorList>
            <person name="Octaviana S."/>
        </authorList>
    </citation>
    <scope>NUCLEOTIDE SEQUENCE [LARGE SCALE GENOMIC DNA]</scope>
    <source>
        <strain evidence="1 2">PWU4</strain>
    </source>
</reference>
<sequence length="86" mass="10060">MLRQFKDLIFDIPLIENRVKFPLKKNAYGFYDAHYTRGHDLRCPNCGSTIWSIKSYQHLECATCYKNFSNLGVLGMQEIPAQEWQG</sequence>
<name>A0AAP2GIC2_9BACT</name>
<dbReference type="EMBL" id="JAHESF010000006">
    <property type="protein sequence ID" value="MBT1696939.1"/>
    <property type="molecule type" value="Genomic_DNA"/>
</dbReference>
<accession>A0AAP2GIC2</accession>
<dbReference type="AlphaFoldDB" id="A0AAP2GIC2"/>
<proteinExistence type="predicted"/>
<evidence type="ECO:0000313" key="1">
    <source>
        <dbReference type="EMBL" id="MBT1696939.1"/>
    </source>
</evidence>